<evidence type="ECO:0000259" key="1">
    <source>
        <dbReference type="Pfam" id="PF12146"/>
    </source>
</evidence>
<protein>
    <submittedName>
        <fullName evidence="2">Dienelactone hydrolase domain protein</fullName>
    </submittedName>
</protein>
<dbReference type="KEGG" id="cpi:Cpin_2528"/>
<dbReference type="Gene3D" id="3.40.50.1820">
    <property type="entry name" value="alpha/beta hydrolase"/>
    <property type="match status" value="1"/>
</dbReference>
<dbReference type="OrthoDB" id="9805123at2"/>
<dbReference type="Pfam" id="PF12146">
    <property type="entry name" value="Hydrolase_4"/>
    <property type="match status" value="1"/>
</dbReference>
<dbReference type="SUPFAM" id="SSF53474">
    <property type="entry name" value="alpha/beta-Hydrolases"/>
    <property type="match status" value="1"/>
</dbReference>
<feature type="domain" description="Serine aminopeptidase S33" evidence="1">
    <location>
        <begin position="30"/>
        <end position="280"/>
    </location>
</feature>
<evidence type="ECO:0000313" key="3">
    <source>
        <dbReference type="Proteomes" id="UP000002215"/>
    </source>
</evidence>
<accession>A0A979G316</accession>
<sequence length="305" mass="32773">MQQSVKFSNRAWEVAADLYLPDNLDKTKKHTAIICVHPGSSVKEQTAGLYAAKLSKEGFIAIAFDASFQGESGGMPRYLEDPVTRVEDIRCAVDYLTTVDFVGSERIGVLGICAGGGYAANAALTERRIKAVVSVSPTNIGRAYRENSTIATLEAVGRQRTAEANGAAALITPWTPASAAAARQAGLTDADLLEAIDYYRTSRGEHPNANNQLRFTSISSIMAFDAFHLAEYLLTQPLLVIVGDRVGSFGAYRDGFELYNKAASKDKSIHTVKGAGHYDLYDQPAATTEAVGKIVPFLQKALSAE</sequence>
<gene>
    <name evidence="2" type="ordered locus">Cpin_2528</name>
</gene>
<dbReference type="Proteomes" id="UP000002215">
    <property type="component" value="Chromosome"/>
</dbReference>
<dbReference type="InterPro" id="IPR022742">
    <property type="entry name" value="Hydrolase_4"/>
</dbReference>
<dbReference type="PANTHER" id="PTHR47751">
    <property type="entry name" value="SUPERFAMILY HYDROLASE, PUTATIVE (AFU_ORTHOLOGUE AFUA_2G16580)-RELATED"/>
    <property type="match status" value="1"/>
</dbReference>
<dbReference type="EMBL" id="CP001699">
    <property type="protein sequence ID" value="ACU60012.1"/>
    <property type="molecule type" value="Genomic_DNA"/>
</dbReference>
<reference evidence="3" key="1">
    <citation type="submission" date="2009-08" db="EMBL/GenBank/DDBJ databases">
        <title>The complete genome of Chitinophaga pinensis DSM 2588.</title>
        <authorList>
            <consortium name="US DOE Joint Genome Institute (JGI-PGF)"/>
            <person name="Lucas S."/>
            <person name="Copeland A."/>
            <person name="Lapidus A."/>
            <person name="Glavina del Rio T."/>
            <person name="Dalin E."/>
            <person name="Tice H."/>
            <person name="Bruce D."/>
            <person name="Goodwin L."/>
            <person name="Pitluck S."/>
            <person name="Kyrpides N."/>
            <person name="Mavromatis K."/>
            <person name="Ivanova N."/>
            <person name="Mikhailova N."/>
            <person name="Sims D."/>
            <person name="Meinche L."/>
            <person name="Brettin T."/>
            <person name="Detter J.C."/>
            <person name="Han C."/>
            <person name="Larimer F."/>
            <person name="Land M."/>
            <person name="Hauser L."/>
            <person name="Markowitz V."/>
            <person name="Cheng J.-F."/>
            <person name="Hugenholtz P."/>
            <person name="Woyke T."/>
            <person name="Wu D."/>
            <person name="Spring S."/>
            <person name="Klenk H.-P."/>
            <person name="Eisen J.A."/>
        </authorList>
    </citation>
    <scope>NUCLEOTIDE SEQUENCE [LARGE SCALE GENOMIC DNA]</scope>
    <source>
        <strain evidence="3">ATCC 43595 / DSM 2588 / LMG 13176 / NBRC 15968 / NCIMB 11800 / UQM 2034</strain>
    </source>
</reference>
<dbReference type="InterPro" id="IPR051411">
    <property type="entry name" value="Polyketide_trans_af380"/>
</dbReference>
<dbReference type="PANTHER" id="PTHR47751:SF1">
    <property type="entry name" value="SUPERFAMILY HYDROLASE, PUTATIVE (AFU_ORTHOLOGUE AFUA_2G16580)-RELATED"/>
    <property type="match status" value="1"/>
</dbReference>
<keyword evidence="2" id="KW-0378">Hydrolase</keyword>
<dbReference type="AlphaFoldDB" id="A0A979G316"/>
<reference evidence="2 3" key="2">
    <citation type="journal article" date="2010" name="Stand. Genomic Sci.">
        <title>Complete genome sequence of Chitinophaga pinensis type strain (UQM 2034).</title>
        <authorList>
            <person name="Glavina Del Rio T."/>
            <person name="Abt B."/>
            <person name="Spring S."/>
            <person name="Lapidus A."/>
            <person name="Nolan M."/>
            <person name="Tice H."/>
            <person name="Copeland A."/>
            <person name="Cheng J.F."/>
            <person name="Chen F."/>
            <person name="Bruce D."/>
            <person name="Goodwin L."/>
            <person name="Pitluck S."/>
            <person name="Ivanova N."/>
            <person name="Mavromatis K."/>
            <person name="Mikhailova N."/>
            <person name="Pati A."/>
            <person name="Chen A."/>
            <person name="Palaniappan K."/>
            <person name="Land M."/>
            <person name="Hauser L."/>
            <person name="Chang Y.J."/>
            <person name="Jeffries C.D."/>
            <person name="Chain P."/>
            <person name="Saunders E."/>
            <person name="Detter J.C."/>
            <person name="Brettin T."/>
            <person name="Rohde M."/>
            <person name="Goker M."/>
            <person name="Bristow J."/>
            <person name="Eisen J.A."/>
            <person name="Markowitz V."/>
            <person name="Hugenholtz P."/>
            <person name="Kyrpides N.C."/>
            <person name="Klenk H.P."/>
            <person name="Lucas S."/>
        </authorList>
    </citation>
    <scope>NUCLEOTIDE SEQUENCE [LARGE SCALE GENOMIC DNA]</scope>
    <source>
        <strain evidence="3">ATCC 43595 / DSM 2588 / LMG 13176 / NBRC 15968 / NCIMB 11800 / UQM 2034</strain>
    </source>
</reference>
<dbReference type="GO" id="GO:0016787">
    <property type="term" value="F:hydrolase activity"/>
    <property type="evidence" value="ECO:0007669"/>
    <property type="project" value="UniProtKB-KW"/>
</dbReference>
<proteinExistence type="predicted"/>
<dbReference type="RefSeq" id="WP_012790188.1">
    <property type="nucleotide sequence ID" value="NC_013132.1"/>
</dbReference>
<dbReference type="InterPro" id="IPR029058">
    <property type="entry name" value="AB_hydrolase_fold"/>
</dbReference>
<dbReference type="Gene3D" id="1.10.10.800">
    <property type="match status" value="1"/>
</dbReference>
<organism evidence="2 3">
    <name type="scientific">Chitinophaga pinensis (strain ATCC 43595 / DSM 2588 / LMG 13176 / NBRC 15968 / NCIMB 11800 / UQM 2034)</name>
    <dbReference type="NCBI Taxonomy" id="485918"/>
    <lineage>
        <taxon>Bacteria</taxon>
        <taxon>Pseudomonadati</taxon>
        <taxon>Bacteroidota</taxon>
        <taxon>Chitinophagia</taxon>
        <taxon>Chitinophagales</taxon>
        <taxon>Chitinophagaceae</taxon>
        <taxon>Chitinophaga</taxon>
    </lineage>
</organism>
<name>A0A979G316_CHIPD</name>
<evidence type="ECO:0000313" key="2">
    <source>
        <dbReference type="EMBL" id="ACU60012.1"/>
    </source>
</evidence>